<accession>A0A174K7Q5</accession>
<reference evidence="2 3" key="1">
    <citation type="submission" date="2015-09" db="EMBL/GenBank/DDBJ databases">
        <authorList>
            <consortium name="Pathogen Informatics"/>
        </authorList>
    </citation>
    <scope>NUCLEOTIDE SEQUENCE [LARGE SCALE GENOMIC DNA]</scope>
    <source>
        <strain evidence="2 3">2789STDY5608850</strain>
    </source>
</reference>
<dbReference type="PANTHER" id="PTHR43649">
    <property type="entry name" value="ARABINOSE-BINDING PROTEIN-RELATED"/>
    <property type="match status" value="1"/>
</dbReference>
<dbReference type="SUPFAM" id="SSF53850">
    <property type="entry name" value="Periplasmic binding protein-like II"/>
    <property type="match status" value="1"/>
</dbReference>
<gene>
    <name evidence="2" type="primary">yesO_15</name>
    <name evidence="2" type="ORF">ERS852407_04917</name>
</gene>
<keyword evidence="1" id="KW-0732">Signal</keyword>
<feature type="signal peptide" evidence="1">
    <location>
        <begin position="1"/>
        <end position="23"/>
    </location>
</feature>
<proteinExistence type="predicted"/>
<dbReference type="PANTHER" id="PTHR43649:SF11">
    <property type="entry name" value="ABC TRANSPORTER SUBSTRATE-BINDING PROTEIN YESO-RELATED"/>
    <property type="match status" value="1"/>
</dbReference>
<dbReference type="RefSeq" id="WP_055659166.1">
    <property type="nucleotide sequence ID" value="NZ_CABIXC010000017.1"/>
</dbReference>
<dbReference type="InterPro" id="IPR050490">
    <property type="entry name" value="Bact_solute-bd_prot1"/>
</dbReference>
<evidence type="ECO:0000313" key="3">
    <source>
        <dbReference type="Proteomes" id="UP000095651"/>
    </source>
</evidence>
<feature type="chain" id="PRO_5038922858" evidence="1">
    <location>
        <begin position="24"/>
        <end position="444"/>
    </location>
</feature>
<sequence>MKLRRLMALTTAAIMAASLTACGGQKAETNTQAAESGKESAAAGEQVTLRMAWWGSQTRHDATNKVIEMYEEQNPNVHIEAEFYDFDSYFTKLDTLVAADDVWDIFQMGGNFPKYINSIEPMDAYIEAGTIDVSDTTENFLATTRDNDGTQVGISIGTNTYGIAYDPAMFAEAGLEEPSDNWTWDEWKADCLAITGKLGIYGSSKMDNFIAGVTQRASQAEKDGNFFKKTNDGLEFTDTATFASYMQMIKDLTDAGSYPDAGAVKEIKDIEGDYLVTEDAAMTWVSSNQIASIVNAAGREIKIAPVPRITKDGSYGMGVQSSQQLCMAKSSKNKEEAAKFINYFVNDIEANKVLNGERGVPIMSKVRDVVMEQADDSSKMIYDFVDKIGNFPKEDCNVISPDPKTEIEDQYKLLIEKVQYGDVTPEDAAKQLVEFAESKFTRQQ</sequence>
<dbReference type="AlphaFoldDB" id="A0A174K7Q5"/>
<dbReference type="EMBL" id="CYZE01000017">
    <property type="protein sequence ID" value="CUP08154.1"/>
    <property type="molecule type" value="Genomic_DNA"/>
</dbReference>
<evidence type="ECO:0000256" key="1">
    <source>
        <dbReference type="SAM" id="SignalP"/>
    </source>
</evidence>
<organism evidence="2 3">
    <name type="scientific">Hungatella hathewayi</name>
    <dbReference type="NCBI Taxonomy" id="154046"/>
    <lineage>
        <taxon>Bacteria</taxon>
        <taxon>Bacillati</taxon>
        <taxon>Bacillota</taxon>
        <taxon>Clostridia</taxon>
        <taxon>Lachnospirales</taxon>
        <taxon>Lachnospiraceae</taxon>
        <taxon>Hungatella</taxon>
    </lineage>
</organism>
<dbReference type="Gene3D" id="3.40.190.10">
    <property type="entry name" value="Periplasmic binding protein-like II"/>
    <property type="match status" value="2"/>
</dbReference>
<dbReference type="PROSITE" id="PS51257">
    <property type="entry name" value="PROKAR_LIPOPROTEIN"/>
    <property type="match status" value="1"/>
</dbReference>
<protein>
    <submittedName>
        <fullName evidence="2">Extracellular solute-binding protein</fullName>
    </submittedName>
</protein>
<dbReference type="InterPro" id="IPR006059">
    <property type="entry name" value="SBP"/>
</dbReference>
<evidence type="ECO:0000313" key="2">
    <source>
        <dbReference type="EMBL" id="CUP08154.1"/>
    </source>
</evidence>
<dbReference type="Proteomes" id="UP000095651">
    <property type="component" value="Unassembled WGS sequence"/>
</dbReference>
<name>A0A174K7Q5_9FIRM</name>
<dbReference type="Pfam" id="PF01547">
    <property type="entry name" value="SBP_bac_1"/>
    <property type="match status" value="1"/>
</dbReference>